<evidence type="ECO:0000313" key="1">
    <source>
        <dbReference type="EMBL" id="AYJ85329.1"/>
    </source>
</evidence>
<name>A0A494T7I8_SPHPE</name>
<dbReference type="Proteomes" id="UP000276254">
    <property type="component" value="Plasmid unnamed1"/>
</dbReference>
<protein>
    <submittedName>
        <fullName evidence="1">TIGR04255 family protein</fullName>
    </submittedName>
</protein>
<accession>A0A494T7I8</accession>
<dbReference type="KEGG" id="spha:D3Y57_04750"/>
<keyword evidence="2" id="KW-1185">Reference proteome</keyword>
<dbReference type="InterPro" id="IPR026349">
    <property type="entry name" value="CHP04255"/>
</dbReference>
<dbReference type="EMBL" id="CP032828">
    <property type="protein sequence ID" value="AYJ85329.1"/>
    <property type="molecule type" value="Genomic_DNA"/>
</dbReference>
<geneLocation type="plasmid" evidence="1">
    <name>unnamed1</name>
</geneLocation>
<sequence length="266" mass="30080">MANPLLDAALEAIPLQTPPLKRAVLAVAFSTVLKIVDTSGAGIAGFQDRIRHEYPIMVQEQSQSLQFQLSEDGQVQPPLVLVQPVWRFSSKRHSWRFSLTREQIAIEVDEYTHRDDLLSRASLVLAALSEELAPDEVTRIGVRYVNFLEGRRLENIGAFINPQFNAFEEAPYSRALRISQHHIEFDVPEGRFISRWGILPPGATYDPIMAPPVNTRRYFLDLDAVDEESAGFSSDEIVNKVRALTDRVYNIFRSVVTEDLLKDCNA</sequence>
<dbReference type="RefSeq" id="WP_121151818.1">
    <property type="nucleotide sequence ID" value="NZ_CP032828.1"/>
</dbReference>
<dbReference type="OrthoDB" id="7107919at2"/>
<proteinExistence type="predicted"/>
<dbReference type="NCBIfam" id="TIGR04255">
    <property type="entry name" value="sporadTIGR04255"/>
    <property type="match status" value="1"/>
</dbReference>
<reference evidence="1 2" key="1">
    <citation type="submission" date="2018-09" db="EMBL/GenBank/DDBJ databases">
        <title>Sphingomonas peninsula sp. nov., isolated from fildes peninsula, Antarctic soil.</title>
        <authorList>
            <person name="Yingchao G."/>
        </authorList>
    </citation>
    <scope>NUCLEOTIDE SEQUENCE [LARGE SCALE GENOMIC DNA]</scope>
    <source>
        <strain evidence="1 2">YZ-8</strain>
        <plasmid evidence="1 2">unnamed1</plasmid>
    </source>
</reference>
<keyword evidence="1" id="KW-0614">Plasmid</keyword>
<organism evidence="1 2">
    <name type="scientific">Sphingomonas paeninsulae</name>
    <dbReference type="NCBI Taxonomy" id="2319844"/>
    <lineage>
        <taxon>Bacteria</taxon>
        <taxon>Pseudomonadati</taxon>
        <taxon>Pseudomonadota</taxon>
        <taxon>Alphaproteobacteria</taxon>
        <taxon>Sphingomonadales</taxon>
        <taxon>Sphingomonadaceae</taxon>
        <taxon>Sphingomonas</taxon>
    </lineage>
</organism>
<dbReference type="AlphaFoldDB" id="A0A494T7I8"/>
<evidence type="ECO:0000313" key="2">
    <source>
        <dbReference type="Proteomes" id="UP000276254"/>
    </source>
</evidence>
<gene>
    <name evidence="1" type="ORF">D3Y57_04750</name>
</gene>